<reference evidence="1" key="1">
    <citation type="journal article" date="2007" name="Science">
        <title>Draft genome of the filarial nematode parasite Brugia malayi.</title>
        <authorList>
            <person name="Ghedin E."/>
            <person name="Wang S."/>
            <person name="Spiro D."/>
            <person name="Caler E."/>
            <person name="Zhao Q."/>
            <person name="Crabtree J."/>
            <person name="Allen J.E."/>
            <person name="Delcher A.L."/>
            <person name="Guiliano D.B."/>
            <person name="Miranda-Saavedra D."/>
            <person name="Angiuoli S.V."/>
            <person name="Creasy T."/>
            <person name="Amedeo P."/>
            <person name="Haas B."/>
            <person name="El-Sayed N.M."/>
            <person name="Wortman J.R."/>
            <person name="Feldblyum T."/>
            <person name="Tallon L."/>
            <person name="Schatz M."/>
            <person name="Shumway M."/>
            <person name="Koo H."/>
            <person name="Salzberg S.L."/>
            <person name="Schobel S."/>
            <person name="Pertea M."/>
            <person name="Pop M."/>
            <person name="White O."/>
            <person name="Barton G.J."/>
            <person name="Carlow C.K."/>
            <person name="Crawford M.J."/>
            <person name="Daub J."/>
            <person name="Dimmic M.W."/>
            <person name="Estes C.F."/>
            <person name="Foster J.M."/>
            <person name="Ganatra M."/>
            <person name="Gregory W.F."/>
            <person name="Johnson N.M."/>
            <person name="Jin J."/>
            <person name="Komuniecki R."/>
            <person name="Korf I."/>
            <person name="Kumar S."/>
            <person name="Laney S."/>
            <person name="Li B.W."/>
            <person name="Li W."/>
            <person name="Lindblom T.H."/>
            <person name="Lustigman S."/>
            <person name="Ma D."/>
            <person name="Maina C.V."/>
            <person name="Martin D.M."/>
            <person name="McCarter J.P."/>
            <person name="McReynolds L."/>
            <person name="Mitreva M."/>
            <person name="Nutman T.B."/>
            <person name="Parkinson J."/>
            <person name="Peregrin-Alvarez J.M."/>
            <person name="Poole C."/>
            <person name="Ren Q."/>
            <person name="Saunders L."/>
            <person name="Sluder A.E."/>
            <person name="Smith K."/>
            <person name="Stanke M."/>
            <person name="Unnasch T.R."/>
            <person name="Ware J."/>
            <person name="Wei A.D."/>
            <person name="Weil G."/>
            <person name="Williams D.J."/>
            <person name="Zhang Y."/>
            <person name="Williams S.A."/>
            <person name="Fraser-Liggett C."/>
            <person name="Slatko B."/>
            <person name="Blaxter M.L."/>
            <person name="Scott A.L."/>
        </authorList>
    </citation>
    <scope>NUCLEOTIDE SEQUENCE</scope>
    <source>
        <strain evidence="1">FR3</strain>
    </source>
</reference>
<dbReference type="EMBL" id="LN857010">
    <property type="protein sequence ID" value="CDP99638.1"/>
    <property type="molecule type" value="Genomic_DNA"/>
</dbReference>
<dbReference type="AlphaFoldDB" id="A0A1I9G4G5"/>
<proteinExistence type="predicted"/>
<reference evidence="1" key="2">
    <citation type="submission" date="2012-12" db="EMBL/GenBank/DDBJ databases">
        <authorList>
            <consortium name="WormBase Consortium"/>
            <person name="Ghedin E."/>
            <person name="Paulini M."/>
        </authorList>
    </citation>
    <scope>NUCLEOTIDE SEQUENCE</scope>
    <source>
        <strain evidence="1">FR3</strain>
    </source>
</reference>
<protein>
    <submittedName>
        <fullName evidence="1">Bm13536, isoform a</fullName>
    </submittedName>
</protein>
<accession>A0A1I9G4G5</accession>
<organism evidence="1">
    <name type="scientific">Brugia malayi</name>
    <name type="common">Filarial nematode worm</name>
    <dbReference type="NCBI Taxonomy" id="6279"/>
    <lineage>
        <taxon>Eukaryota</taxon>
        <taxon>Metazoa</taxon>
        <taxon>Ecdysozoa</taxon>
        <taxon>Nematoda</taxon>
        <taxon>Chromadorea</taxon>
        <taxon>Rhabditida</taxon>
        <taxon>Spirurina</taxon>
        <taxon>Spiruromorpha</taxon>
        <taxon>Filarioidea</taxon>
        <taxon>Onchocercidae</taxon>
        <taxon>Brugia</taxon>
    </lineage>
</organism>
<sequence length="146" mass="16647">MGQYQMMLPCPTMKSIDSVTVVVRARNNEQTAEMAPYYCFDEQYASQRLTDSSVTTKVLSGLVSAWYCVLHKIHGRTRAHTLIHVLVWECKGQGLAILLLEKCEKPTHPQSTSPTFILSSSFRATSKIISIQFLLKLNRKKRKKKK</sequence>
<evidence type="ECO:0000313" key="1">
    <source>
        <dbReference type="EMBL" id="CDP99638.1"/>
    </source>
</evidence>
<name>A0A1I9G4G5_BRUMA</name>
<gene>
    <name evidence="1" type="primary">Bm13536</name>
    <name evidence="1" type="ORF">BM_Bm13536</name>
</gene>